<dbReference type="Proteomes" id="UP000019483">
    <property type="component" value="Unassembled WGS sequence"/>
</dbReference>
<reference evidence="2 3" key="1">
    <citation type="submission" date="2013-08" db="EMBL/GenBank/DDBJ databases">
        <authorList>
            <consortium name="DOE Joint Genome Institute"/>
            <person name="Eisen J."/>
            <person name="Huntemann M."/>
            <person name="Han J."/>
            <person name="Chen A."/>
            <person name="Kyrpides N."/>
            <person name="Mavromatis K."/>
            <person name="Markowitz V."/>
            <person name="Palaniappan K."/>
            <person name="Ivanova N."/>
            <person name="Schaumberg A."/>
            <person name="Pati A."/>
            <person name="Liolios K."/>
            <person name="Nordberg H.P."/>
            <person name="Cantor M.N."/>
            <person name="Hua S.X."/>
            <person name="Woyke T."/>
        </authorList>
    </citation>
    <scope>NUCLEOTIDE SEQUENCE [LARGE SCALE GENOMIC DNA]</scope>
    <source>
        <strain evidence="2 3">DSM 2278</strain>
    </source>
</reference>
<evidence type="ECO:0000256" key="1">
    <source>
        <dbReference type="SAM" id="Phobius"/>
    </source>
</evidence>
<gene>
    <name evidence="2" type="ORF">MettiDRAFT_1373</name>
</gene>
<dbReference type="EMBL" id="AZAJ01000001">
    <property type="protein sequence ID" value="ETA67932.1"/>
    <property type="molecule type" value="Genomic_DNA"/>
</dbReference>
<keyword evidence="3" id="KW-1185">Reference proteome</keyword>
<dbReference type="AlphaFoldDB" id="W9DW62"/>
<evidence type="ECO:0000313" key="2">
    <source>
        <dbReference type="EMBL" id="ETA67932.1"/>
    </source>
</evidence>
<name>W9DW62_METTI</name>
<protein>
    <submittedName>
        <fullName evidence="2">Uncharacterized protein</fullName>
    </submittedName>
</protein>
<dbReference type="OrthoDB" id="125595at2157"/>
<keyword evidence="1" id="KW-1133">Transmembrane helix</keyword>
<organism evidence="2 3">
    <name type="scientific">Methanolobus tindarius DSM 2278</name>
    <dbReference type="NCBI Taxonomy" id="1090322"/>
    <lineage>
        <taxon>Archaea</taxon>
        <taxon>Methanobacteriati</taxon>
        <taxon>Methanobacteriota</taxon>
        <taxon>Stenosarchaea group</taxon>
        <taxon>Methanomicrobia</taxon>
        <taxon>Methanosarcinales</taxon>
        <taxon>Methanosarcinaceae</taxon>
        <taxon>Methanolobus</taxon>
    </lineage>
</organism>
<comment type="caution">
    <text evidence="2">The sequence shown here is derived from an EMBL/GenBank/DDBJ whole genome shotgun (WGS) entry which is preliminary data.</text>
</comment>
<accession>W9DW62</accession>
<keyword evidence="1" id="KW-0472">Membrane</keyword>
<sequence>MDVDIKRGYEILPDNNIIFGIRIINNTDIIISDVQVILDYNESVFELQEDRVLKLGDIQPTIARTAKFTLKPGACIHDEKIEASIIYRDTKQEKHMVAMQAKDVHCICPFLRPKQITKNQFLQLSASWHYVDMGINFEGIRAEQLISFLMQTCARNLYAVDGYTISGTNVLHFSSQAGENTHYLFTALIKENEGLTQVMFRAASDRKSGLDGFLNEIVSELKHLVSSVNSAKDIGFIKNELVSTIIDTVVPRKIPTDKRNSSMNIQRTGMQKRLSGTLREDEHNIRKPEDVDVAKMYESYLKEVKKKPKMKVAETADSTASYPRELFTSERELRTIHSTAPTRKEKNDVKKPERSKKKILRQALIITFVFLLAVLLIQNTGLKERIAGEYVTSSSESAENVVIIMFNAVNAGDFTTAFKLCEGQAFLVPASVQMIFNNNGIEAGGIKEFNIVSTVVEDEIAVIETNCTAVTFNIMGNENEPEIIDVYFQLQKSGADWVITGIAFDQPYEIETATYAEIN</sequence>
<feature type="transmembrane region" description="Helical" evidence="1">
    <location>
        <begin position="359"/>
        <end position="377"/>
    </location>
</feature>
<proteinExistence type="predicted"/>
<dbReference type="RefSeq" id="WP_023845068.1">
    <property type="nucleotide sequence ID" value="NZ_AZAJ01000001.1"/>
</dbReference>
<keyword evidence="1" id="KW-0812">Transmembrane</keyword>
<evidence type="ECO:0000313" key="3">
    <source>
        <dbReference type="Proteomes" id="UP000019483"/>
    </source>
</evidence>